<dbReference type="InterPro" id="IPR013099">
    <property type="entry name" value="K_chnl_dom"/>
</dbReference>
<keyword evidence="1" id="KW-1133">Transmembrane helix</keyword>
<feature type="transmembrane region" description="Helical" evidence="1">
    <location>
        <begin position="278"/>
        <end position="307"/>
    </location>
</feature>
<dbReference type="PROSITE" id="PS50042">
    <property type="entry name" value="CNMP_BINDING_3"/>
    <property type="match status" value="1"/>
</dbReference>
<feature type="transmembrane region" description="Helical" evidence="1">
    <location>
        <begin position="635"/>
        <end position="652"/>
    </location>
</feature>
<keyword evidence="1" id="KW-0812">Transmembrane</keyword>
<dbReference type="GO" id="GO:0005886">
    <property type="term" value="C:plasma membrane"/>
    <property type="evidence" value="ECO:0007669"/>
    <property type="project" value="TreeGrafter"/>
</dbReference>
<dbReference type="InterPro" id="IPR050818">
    <property type="entry name" value="KCNH_animal-type"/>
</dbReference>
<dbReference type="InterPro" id="IPR000595">
    <property type="entry name" value="cNMP-bd_dom"/>
</dbReference>
<feature type="transmembrane region" description="Helical" evidence="1">
    <location>
        <begin position="673"/>
        <end position="692"/>
    </location>
</feature>
<feature type="transmembrane region" description="Helical" evidence="1">
    <location>
        <begin position="236"/>
        <end position="257"/>
    </location>
</feature>
<feature type="domain" description="Cyclic nucleotide-binding" evidence="2">
    <location>
        <begin position="945"/>
        <end position="983"/>
    </location>
</feature>
<feature type="transmembrane region" description="Helical" evidence="1">
    <location>
        <begin position="602"/>
        <end position="623"/>
    </location>
</feature>
<feature type="transmembrane region" description="Helical" evidence="1">
    <location>
        <begin position="203"/>
        <end position="224"/>
    </location>
</feature>
<dbReference type="OMA" id="RTTMRIN"/>
<evidence type="ECO:0000313" key="4">
    <source>
        <dbReference type="Proteomes" id="UP000683925"/>
    </source>
</evidence>
<dbReference type="GO" id="GO:0042391">
    <property type="term" value="P:regulation of membrane potential"/>
    <property type="evidence" value="ECO:0007669"/>
    <property type="project" value="TreeGrafter"/>
</dbReference>
<evidence type="ECO:0000256" key="1">
    <source>
        <dbReference type="SAM" id="Phobius"/>
    </source>
</evidence>
<sequence>MQYTAISNCKLISPYTEQEINSKGLNNSISEMSPMKVETSNPGISTTQQLVSPQKFSRTTMRINSIPLEQLQPPDLPESEEILSIDKQRENQAVLIKKKSPFAKLITNCHSLKFANKMISFIRPDCKFSQKQHEILNDQASSYMQQKGKISGNFLQQNINTIDLQIRIKIRTWKNGVVNKLSGCFSQLYNYIPLIEPNNIMKLIWDFLLCLIRIYLIIWSPIIISFPFLQNDHANYFRISCVFLAFDLVIRNFTIYFHKGLPVKNRYQLFKKQLNFGLAIELGSILFGILVSLDYQLSTWFFMLFYYQLRNIMKLVDIIQYNLKPTKMVSSVIDLFKLIATVLLIQHFCGCLWLKLGQYYDSQGQINWMMEVRNESWQVQFLESFYFMSVTMFTVGYGDITPTTISNCKLISPYTEQEINSKGLNNSISEMSPMKVETSNPGISTTQQLVSPQKFSRTTMRINSIPLEQLQPPDLPESEEILSIDKQRENQAVLIKKKSPFAKLITNCHSLKFANKMISFIRPDCKFSQKQHEILNDQASSYMQQKGKISGNFLQQNINTIDLQIRIKIRTWKNGVVNKLSGCFSQLYNYIPLIEPNNIMKLIWDFLLCLIRIYLIIWSPIIISFPFLQNDHANYFRISCVFLAFDLVIRNFTIYFHKGLPVKNRYQLFKKQLNFGLAIELGSILFGILVSLDYQLSTWFFMLFYYQLRNIMKLVDIIQYNLKPTKMVSSVIDLFKLIATVLLIQHFCGCLWLKLGQYYDSQGQINWMMEVRNESWQVQFLESFYFMSVTMFTVGYGDITPTNSLEKMFCICYMFLSTLQYSYSVNTIGLILTQMKENNEMIRQKMTCINEYLHCKKLSTELSMKVREYFNFYWNQEIIQKKNEQIRLITLLPENLQQKLKLESASSLIIKCPYFSQFPKPALECLLQSTEFNVFQPGVHINAQEYIYIIENGKVEVMQDKIVIDTLKENQFFGLQELFTASDNINYKSADFSSLLMIPRSEVLKVTNKFQLQIIPEKFCYICHDKRHYTNQCNVVHYIPDMEKVIMRHNFHNIQERRKLKQTKKSKARFSALNEQILISDSAKIYQLENDIVPENDIQEHQSQGLSIHQNGPPKVNVVTFEDQHAQLNPPEWLVETSFHPAKFMQRTGLLQQTQILDSFKNKREKKLLLSGASNKQSDQTVLSDKPGDCQEALNKLQSILPKLSLREYEKCFFLIKKLEGELGQTEISGFEQLKEFDKFDREWNIDRVITKLMRPIRKNNVEILNQLIKKYSRYLLFPFEYIRLFKNSLIEEEDVKQNKSYLEQVRHSVRHFLKKKATTVFPIR</sequence>
<keyword evidence="1" id="KW-0472">Membrane</keyword>
<dbReference type="PANTHER" id="PTHR10217">
    <property type="entry name" value="VOLTAGE AND LIGAND GATED POTASSIUM CHANNEL"/>
    <property type="match status" value="1"/>
</dbReference>
<evidence type="ECO:0000259" key="2">
    <source>
        <dbReference type="PROSITE" id="PS50042"/>
    </source>
</evidence>
<dbReference type="Pfam" id="PF07885">
    <property type="entry name" value="Ion_trans_2"/>
    <property type="match status" value="2"/>
</dbReference>
<dbReference type="EMBL" id="CAJJDP010000097">
    <property type="protein sequence ID" value="CAD8190685.1"/>
    <property type="molecule type" value="Genomic_DNA"/>
</dbReference>
<gene>
    <name evidence="3" type="ORF">POCTA_138.1.T0980042</name>
</gene>
<accession>A0A8S1WQM7</accession>
<comment type="caution">
    <text evidence="3">The sequence shown here is derived from an EMBL/GenBank/DDBJ whole genome shotgun (WGS) entry which is preliminary data.</text>
</comment>
<proteinExistence type="predicted"/>
<dbReference type="PANTHER" id="PTHR10217:SF435">
    <property type="entry name" value="POTASSIUM VOLTAGE-GATED CHANNEL PROTEIN EAG"/>
    <property type="match status" value="1"/>
</dbReference>
<dbReference type="Proteomes" id="UP000683925">
    <property type="component" value="Unassembled WGS sequence"/>
</dbReference>
<evidence type="ECO:0000313" key="3">
    <source>
        <dbReference type="EMBL" id="CAD8190685.1"/>
    </source>
</evidence>
<keyword evidence="4" id="KW-1185">Reference proteome</keyword>
<reference evidence="3" key="1">
    <citation type="submission" date="2021-01" db="EMBL/GenBank/DDBJ databases">
        <authorList>
            <consortium name="Genoscope - CEA"/>
            <person name="William W."/>
        </authorList>
    </citation>
    <scope>NUCLEOTIDE SEQUENCE</scope>
</reference>
<dbReference type="OrthoDB" id="421226at2759"/>
<name>A0A8S1WQM7_PAROT</name>
<dbReference type="GO" id="GO:0005249">
    <property type="term" value="F:voltage-gated potassium channel activity"/>
    <property type="evidence" value="ECO:0007669"/>
    <property type="project" value="TreeGrafter"/>
</dbReference>
<organism evidence="3 4">
    <name type="scientific">Paramecium octaurelia</name>
    <dbReference type="NCBI Taxonomy" id="43137"/>
    <lineage>
        <taxon>Eukaryota</taxon>
        <taxon>Sar</taxon>
        <taxon>Alveolata</taxon>
        <taxon>Ciliophora</taxon>
        <taxon>Intramacronucleata</taxon>
        <taxon>Oligohymenophorea</taxon>
        <taxon>Peniculida</taxon>
        <taxon>Parameciidae</taxon>
        <taxon>Paramecium</taxon>
    </lineage>
</organism>
<dbReference type="CDD" id="cd00038">
    <property type="entry name" value="CAP_ED"/>
    <property type="match status" value="1"/>
</dbReference>
<protein>
    <recommendedName>
        <fullName evidence="2">Cyclic nucleotide-binding domain-containing protein</fullName>
    </recommendedName>
</protein>
<feature type="transmembrane region" description="Helical" evidence="1">
    <location>
        <begin position="335"/>
        <end position="354"/>
    </location>
</feature>